<dbReference type="PROSITE" id="PS00879">
    <property type="entry name" value="ODR_DC_2_2"/>
    <property type="match status" value="1"/>
</dbReference>
<dbReference type="UniPathway" id="UPA00535">
    <property type="reaction ID" value="UER00288"/>
</dbReference>
<dbReference type="PRINTS" id="PR01179">
    <property type="entry name" value="ODADCRBXLASE"/>
</dbReference>
<sequence>MFSKATHWLIDGLLHREHQAAAAHQAQQAASGTEDSVNATAAGASSNGTAFPASEPAKVQDKDADEEPLTSSEEEEEDLPSRQQRSSGDGRYPRLPSIIKTHLQLGRQSFNRTAPSIFELSRNSSLMDSLQEALSQEAAAAPRVSSPRFESSSSRMFSPRVSATQLAALDSLSAAAAFSRSISLRHTPTLAQLPAPVQDVLESCGALFIEDGNIEGLAEAASHFIAESGITETFYIYDLGEVARLHNTWRTAMPRVVPHYAVKCNPEPMMLAMLAALGAGFDCASVMELEAAAALGVSPQRVIFANPCKKPADFRYAVAHGVQRTTFDTPSELHKIAALNPRFKCVLRIRCDDPTAKCPLGAKYGADMPEVPGLLQLAQQLGLQVVGVSFHVGSGCQDVSVYDEAIKRAREVFDMAEQQYGFPPLTLLDVGGGFTAPCDETSSRLFRETAATINEALDKYFPAGCGVDVVSEPGRFFVETSATLFTTVLGQRQGRDASSDHVMEYWLSDSNQGSFRIQVVVDGLEPSYLVLRNPLLPAIDFAQAEPQEAAAHTAGPNNSPFGHFETLHASRLMGVSGKDNDKIHARAQLPRLRDGDWLMFPYAGAYTISSASNYTKGAFLQPARLFVFSSEADKGWGDVLPQAAVVSMVSIPQTIPEGEVLEHEEEVAIDGLLAPLGSLGLDVGRSGSLQPGRSMQRSLSRAPSMPRG</sequence>
<accession>A0A383V9X3</accession>
<feature type="compositionally biased region" description="Acidic residues" evidence="9">
    <location>
        <begin position="63"/>
        <end position="78"/>
    </location>
</feature>
<dbReference type="InterPro" id="IPR022644">
    <property type="entry name" value="De-COase2_N"/>
</dbReference>
<dbReference type="Gene3D" id="3.20.20.10">
    <property type="entry name" value="Alanine racemase"/>
    <property type="match status" value="1"/>
</dbReference>
<evidence type="ECO:0000256" key="1">
    <source>
        <dbReference type="ARBA" id="ARBA00001933"/>
    </source>
</evidence>
<evidence type="ECO:0000256" key="9">
    <source>
        <dbReference type="SAM" id="MobiDB-lite"/>
    </source>
</evidence>
<evidence type="ECO:0000256" key="7">
    <source>
        <dbReference type="ARBA" id="ARBA00046672"/>
    </source>
</evidence>
<reference evidence="11 12" key="1">
    <citation type="submission" date="2016-10" db="EMBL/GenBank/DDBJ databases">
        <authorList>
            <person name="Cai Z."/>
        </authorList>
    </citation>
    <scope>NUCLEOTIDE SEQUENCE [LARGE SCALE GENOMIC DNA]</scope>
</reference>
<evidence type="ECO:0000256" key="5">
    <source>
        <dbReference type="ARBA" id="ARBA00034115"/>
    </source>
</evidence>
<dbReference type="SUPFAM" id="SSF50621">
    <property type="entry name" value="Alanine racemase C-terminal domain-like"/>
    <property type="match status" value="1"/>
</dbReference>
<dbReference type="PANTHER" id="PTHR11482:SF6">
    <property type="entry name" value="ORNITHINE DECARBOXYLASE 1-RELATED"/>
    <property type="match status" value="1"/>
</dbReference>
<dbReference type="SUPFAM" id="SSF51419">
    <property type="entry name" value="PLP-binding barrel"/>
    <property type="match status" value="1"/>
</dbReference>
<evidence type="ECO:0000259" key="10">
    <source>
        <dbReference type="Pfam" id="PF02784"/>
    </source>
</evidence>
<dbReference type="GO" id="GO:0033387">
    <property type="term" value="P:putrescine biosynthetic process from arginine, via ornithine"/>
    <property type="evidence" value="ECO:0007669"/>
    <property type="project" value="UniProtKB-UniPathway"/>
</dbReference>
<feature type="compositionally biased region" description="Polar residues" evidence="9">
    <location>
        <begin position="687"/>
        <end position="701"/>
    </location>
</feature>
<organism evidence="11 12">
    <name type="scientific">Tetradesmus obliquus</name>
    <name type="common">Green alga</name>
    <name type="synonym">Acutodesmus obliquus</name>
    <dbReference type="NCBI Taxonomy" id="3088"/>
    <lineage>
        <taxon>Eukaryota</taxon>
        <taxon>Viridiplantae</taxon>
        <taxon>Chlorophyta</taxon>
        <taxon>core chlorophytes</taxon>
        <taxon>Chlorophyceae</taxon>
        <taxon>CS clade</taxon>
        <taxon>Sphaeropleales</taxon>
        <taxon>Scenedesmaceae</taxon>
        <taxon>Tetradesmus</taxon>
    </lineage>
</organism>
<dbReference type="GO" id="GO:0004586">
    <property type="term" value="F:ornithine decarboxylase activity"/>
    <property type="evidence" value="ECO:0007669"/>
    <property type="project" value="UniProtKB-EC"/>
</dbReference>
<dbReference type="STRING" id="3088.A0A383V9X3"/>
<keyword evidence="4" id="KW-0456">Lyase</keyword>
<feature type="domain" description="Orn/DAP/Arg decarboxylase 2 N-terminal" evidence="10">
    <location>
        <begin position="239"/>
        <end position="478"/>
    </location>
</feature>
<evidence type="ECO:0000313" key="11">
    <source>
        <dbReference type="EMBL" id="SZX61549.1"/>
    </source>
</evidence>
<dbReference type="Proteomes" id="UP000256970">
    <property type="component" value="Unassembled WGS sequence"/>
</dbReference>
<dbReference type="FunFam" id="3.20.20.10:FF:000005">
    <property type="entry name" value="Ornithine decarboxylase"/>
    <property type="match status" value="1"/>
</dbReference>
<dbReference type="AlphaFoldDB" id="A0A383V9X3"/>
<comment type="subunit">
    <text evidence="7">Homodimer. Only the dimer is catalytically active, as the active sites are constructed of residues from both monomers.</text>
</comment>
<proteinExistence type="inferred from homology"/>
<feature type="compositionally biased region" description="Low complexity" evidence="9">
    <location>
        <begin position="21"/>
        <end position="30"/>
    </location>
</feature>
<dbReference type="GO" id="GO:0005737">
    <property type="term" value="C:cytoplasm"/>
    <property type="evidence" value="ECO:0007669"/>
    <property type="project" value="TreeGrafter"/>
</dbReference>
<dbReference type="InterPro" id="IPR000183">
    <property type="entry name" value="Orn/DAP/Arg_de-COase"/>
</dbReference>
<dbReference type="InterPro" id="IPR002433">
    <property type="entry name" value="Orn_de-COase"/>
</dbReference>
<dbReference type="EMBL" id="FNXT01000153">
    <property type="protein sequence ID" value="SZX61549.1"/>
    <property type="molecule type" value="Genomic_DNA"/>
</dbReference>
<protein>
    <recommendedName>
        <fullName evidence="6">ornithine decarboxylase</fullName>
        <ecNumber evidence="6">4.1.1.17</ecNumber>
    </recommendedName>
</protein>
<evidence type="ECO:0000313" key="12">
    <source>
        <dbReference type="Proteomes" id="UP000256970"/>
    </source>
</evidence>
<keyword evidence="3" id="KW-0663">Pyridoxal phosphate</keyword>
<dbReference type="InterPro" id="IPR022653">
    <property type="entry name" value="De-COase2_pyr-phos_BS"/>
</dbReference>
<comment type="catalytic activity">
    <reaction evidence="8">
        <text>L-ornithine + H(+) = putrescine + CO2</text>
        <dbReference type="Rhea" id="RHEA:22964"/>
        <dbReference type="ChEBI" id="CHEBI:15378"/>
        <dbReference type="ChEBI" id="CHEBI:16526"/>
        <dbReference type="ChEBI" id="CHEBI:46911"/>
        <dbReference type="ChEBI" id="CHEBI:326268"/>
        <dbReference type="EC" id="4.1.1.17"/>
    </reaction>
</comment>
<evidence type="ECO:0000256" key="3">
    <source>
        <dbReference type="ARBA" id="ARBA00022898"/>
    </source>
</evidence>
<feature type="region of interest" description="Disordered" evidence="9">
    <location>
        <begin position="686"/>
        <end position="708"/>
    </location>
</feature>
<evidence type="ECO:0000256" key="4">
    <source>
        <dbReference type="ARBA" id="ARBA00023239"/>
    </source>
</evidence>
<dbReference type="Pfam" id="PF02784">
    <property type="entry name" value="Orn_Arg_deC_N"/>
    <property type="match status" value="1"/>
</dbReference>
<dbReference type="EC" id="4.1.1.17" evidence="6"/>
<evidence type="ECO:0000256" key="2">
    <source>
        <dbReference type="ARBA" id="ARBA00008872"/>
    </source>
</evidence>
<dbReference type="PRINTS" id="PR01182">
    <property type="entry name" value="ORNDCRBXLASE"/>
</dbReference>
<dbReference type="CDD" id="cd00622">
    <property type="entry name" value="PLPDE_III_ODC"/>
    <property type="match status" value="1"/>
</dbReference>
<comment type="pathway">
    <text evidence="5">Amine and polyamine biosynthesis; putrescine biosynthesis via L-ornithine pathway; putrescine from L-ornithine: step 1/1.</text>
</comment>
<dbReference type="Gene3D" id="2.40.37.10">
    <property type="entry name" value="Lyase, Ornithine Decarboxylase, Chain A, domain 1"/>
    <property type="match status" value="1"/>
</dbReference>
<evidence type="ECO:0000256" key="8">
    <source>
        <dbReference type="ARBA" id="ARBA00049127"/>
    </source>
</evidence>
<dbReference type="PROSITE" id="PS00878">
    <property type="entry name" value="ODR_DC_2_1"/>
    <property type="match status" value="1"/>
</dbReference>
<feature type="region of interest" description="Disordered" evidence="9">
    <location>
        <begin position="21"/>
        <end position="94"/>
    </location>
</feature>
<gene>
    <name evidence="11" type="ORF">BQ4739_LOCUS2063</name>
</gene>
<comment type="similarity">
    <text evidence="2">Belongs to the Orn/Lys/Arg decarboxylase class-II family.</text>
</comment>
<evidence type="ECO:0000256" key="6">
    <source>
        <dbReference type="ARBA" id="ARBA00034138"/>
    </source>
</evidence>
<feature type="compositionally biased region" description="Low complexity" evidence="9">
    <location>
        <begin position="38"/>
        <end position="50"/>
    </location>
</feature>
<dbReference type="InterPro" id="IPR009006">
    <property type="entry name" value="Ala_racemase/Decarboxylase_C"/>
</dbReference>
<comment type="cofactor">
    <cofactor evidence="1">
        <name>pyridoxal 5'-phosphate</name>
        <dbReference type="ChEBI" id="CHEBI:597326"/>
    </cofactor>
</comment>
<dbReference type="InterPro" id="IPR029066">
    <property type="entry name" value="PLP-binding_barrel"/>
</dbReference>
<dbReference type="InterPro" id="IPR022657">
    <property type="entry name" value="De-COase2_CS"/>
</dbReference>
<keyword evidence="12" id="KW-1185">Reference proteome</keyword>
<name>A0A383V9X3_TETOB</name>
<dbReference type="PANTHER" id="PTHR11482">
    <property type="entry name" value="ARGININE/DIAMINOPIMELATE/ORNITHINE DECARBOXYLASE"/>
    <property type="match status" value="1"/>
</dbReference>